<proteinExistence type="predicted"/>
<comment type="caution">
    <text evidence="3">The sequence shown here is derived from an EMBL/GenBank/DDBJ whole genome shotgun (WGS) entry which is preliminary data.</text>
</comment>
<reference evidence="3 4" key="1">
    <citation type="submission" date="2021-04" db="EMBL/GenBank/DDBJ databases">
        <authorList>
            <person name="De Guttry C."/>
            <person name="Zahm M."/>
            <person name="Klopp C."/>
            <person name="Cabau C."/>
            <person name="Louis A."/>
            <person name="Berthelot C."/>
            <person name="Parey E."/>
            <person name="Roest Crollius H."/>
            <person name="Montfort J."/>
            <person name="Robinson-Rechavi M."/>
            <person name="Bucao C."/>
            <person name="Bouchez O."/>
            <person name="Gislard M."/>
            <person name="Lluch J."/>
            <person name="Milhes M."/>
            <person name="Lampietro C."/>
            <person name="Lopez Roques C."/>
            <person name="Donnadieu C."/>
            <person name="Braasch I."/>
            <person name="Desvignes T."/>
            <person name="Postlethwait J."/>
            <person name="Bobe J."/>
            <person name="Wedekind C."/>
            <person name="Guiguen Y."/>
        </authorList>
    </citation>
    <scope>NUCLEOTIDE SEQUENCE [LARGE SCALE GENOMIC DNA]</scope>
    <source>
        <strain evidence="3">Cs_M1</strain>
        <tissue evidence="3">Blood</tissue>
    </source>
</reference>
<keyword evidence="2" id="KW-0464">Manganese</keyword>
<dbReference type="EMBL" id="JAGTTL010000027">
    <property type="protein sequence ID" value="KAK6300796.1"/>
    <property type="molecule type" value="Genomic_DNA"/>
</dbReference>
<keyword evidence="4" id="KW-1185">Reference proteome</keyword>
<dbReference type="InterPro" id="IPR024869">
    <property type="entry name" value="FAM20"/>
</dbReference>
<feature type="binding site" evidence="1">
    <location>
        <position position="40"/>
    </location>
    <ligand>
        <name>ATP</name>
        <dbReference type="ChEBI" id="CHEBI:30616"/>
    </ligand>
</feature>
<sequence length="172" mass="19430">MVPLAQQLSTHRIVSAVQKSGGTQLKLVMSFPNYGQAILKPMKQERDEETNFNLYYFSDFERHNAEIAAFHLDRVLGYRRIPPAVGRLVDVVTEIKDITTDHKLARTFFTSPVFLLLQYGACCVWSTPEPRGLPGHDAARPLPGHQTILEVSLETLLQPQQTCSMGERPRLL</sequence>
<dbReference type="GO" id="GO:0005794">
    <property type="term" value="C:Golgi apparatus"/>
    <property type="evidence" value="ECO:0007669"/>
    <property type="project" value="TreeGrafter"/>
</dbReference>
<feature type="binding site" evidence="1">
    <location>
        <position position="61"/>
    </location>
    <ligand>
        <name>ATP</name>
        <dbReference type="ChEBI" id="CHEBI:30616"/>
    </ligand>
</feature>
<gene>
    <name evidence="3" type="ORF">J4Q44_G00288940</name>
</gene>
<keyword evidence="2" id="KW-0479">Metal-binding</keyword>
<keyword evidence="1" id="KW-0067">ATP-binding</keyword>
<dbReference type="PANTHER" id="PTHR12450:SF25">
    <property type="entry name" value="FAM20 C-TERMINAL DOMAIN-CONTAINING PROTEIN"/>
    <property type="match status" value="1"/>
</dbReference>
<protein>
    <submittedName>
        <fullName evidence="3">Uncharacterized protein</fullName>
    </submittedName>
</protein>
<evidence type="ECO:0000313" key="4">
    <source>
        <dbReference type="Proteomes" id="UP001356427"/>
    </source>
</evidence>
<accession>A0AAN8LGT9</accession>
<organism evidence="3 4">
    <name type="scientific">Coregonus suidteri</name>
    <dbReference type="NCBI Taxonomy" id="861788"/>
    <lineage>
        <taxon>Eukaryota</taxon>
        <taxon>Metazoa</taxon>
        <taxon>Chordata</taxon>
        <taxon>Craniata</taxon>
        <taxon>Vertebrata</taxon>
        <taxon>Euteleostomi</taxon>
        <taxon>Actinopterygii</taxon>
        <taxon>Neopterygii</taxon>
        <taxon>Teleostei</taxon>
        <taxon>Protacanthopterygii</taxon>
        <taxon>Salmoniformes</taxon>
        <taxon>Salmonidae</taxon>
        <taxon>Coregoninae</taxon>
        <taxon>Coregonus</taxon>
    </lineage>
</organism>
<comment type="cofactor">
    <cofactor evidence="2">
        <name>Mn(2+)</name>
        <dbReference type="ChEBI" id="CHEBI:29035"/>
    </cofactor>
</comment>
<dbReference type="AlphaFoldDB" id="A0AAN8LGT9"/>
<dbReference type="GO" id="GO:0005524">
    <property type="term" value="F:ATP binding"/>
    <property type="evidence" value="ECO:0007669"/>
    <property type="project" value="UniProtKB-KW"/>
</dbReference>
<name>A0AAN8LGT9_9TELE</name>
<dbReference type="GO" id="GO:0070166">
    <property type="term" value="P:enamel mineralization"/>
    <property type="evidence" value="ECO:0007669"/>
    <property type="project" value="TreeGrafter"/>
</dbReference>
<evidence type="ECO:0000313" key="3">
    <source>
        <dbReference type="EMBL" id="KAK6300796.1"/>
    </source>
</evidence>
<evidence type="ECO:0000256" key="2">
    <source>
        <dbReference type="PIRSR" id="PIRSR624869-3"/>
    </source>
</evidence>
<evidence type="ECO:0000256" key="1">
    <source>
        <dbReference type="PIRSR" id="PIRSR624869-2"/>
    </source>
</evidence>
<dbReference type="Proteomes" id="UP001356427">
    <property type="component" value="Unassembled WGS sequence"/>
</dbReference>
<keyword evidence="1" id="KW-0547">Nucleotide-binding</keyword>
<dbReference type="GO" id="GO:0016773">
    <property type="term" value="F:phosphotransferase activity, alcohol group as acceptor"/>
    <property type="evidence" value="ECO:0007669"/>
    <property type="project" value="TreeGrafter"/>
</dbReference>
<dbReference type="PANTHER" id="PTHR12450">
    <property type="entry name" value="DENTIN MATRIX PROTEIN 4 PROTEIN FAM20"/>
    <property type="match status" value="1"/>
</dbReference>
<feature type="binding site" evidence="1">
    <location>
        <position position="24"/>
    </location>
    <ligand>
        <name>ATP</name>
        <dbReference type="ChEBI" id="CHEBI:30616"/>
    </ligand>
</feature>
<feature type="binding site" evidence="2">
    <location>
        <position position="61"/>
    </location>
    <ligand>
        <name>Mn(2+)</name>
        <dbReference type="ChEBI" id="CHEBI:29035"/>
    </ligand>
</feature>
<dbReference type="GO" id="GO:0046872">
    <property type="term" value="F:metal ion binding"/>
    <property type="evidence" value="ECO:0007669"/>
    <property type="project" value="UniProtKB-KW"/>
</dbReference>